<organism evidence="8 9">
    <name type="scientific">Paracoccus seriniphilus</name>
    <dbReference type="NCBI Taxonomy" id="184748"/>
    <lineage>
        <taxon>Bacteria</taxon>
        <taxon>Pseudomonadati</taxon>
        <taxon>Pseudomonadota</taxon>
        <taxon>Alphaproteobacteria</taxon>
        <taxon>Rhodobacterales</taxon>
        <taxon>Paracoccaceae</taxon>
        <taxon>Paracoccus</taxon>
    </lineage>
</organism>
<dbReference type="GO" id="GO:0051213">
    <property type="term" value="F:dioxygenase activity"/>
    <property type="evidence" value="ECO:0007669"/>
    <property type="project" value="UniProtKB-KW"/>
</dbReference>
<dbReference type="PRINTS" id="PR00411">
    <property type="entry name" value="PNDRDTASEI"/>
</dbReference>
<evidence type="ECO:0000259" key="7">
    <source>
        <dbReference type="Pfam" id="PF14759"/>
    </source>
</evidence>
<dbReference type="PANTHER" id="PTHR43557:SF2">
    <property type="entry name" value="RIESKE DOMAIN-CONTAINING PROTEIN-RELATED"/>
    <property type="match status" value="1"/>
</dbReference>
<dbReference type="GO" id="GO:0005737">
    <property type="term" value="C:cytoplasm"/>
    <property type="evidence" value="ECO:0007669"/>
    <property type="project" value="TreeGrafter"/>
</dbReference>
<dbReference type="OrthoDB" id="7809559at2"/>
<dbReference type="InterPro" id="IPR028202">
    <property type="entry name" value="Reductase_C"/>
</dbReference>
<dbReference type="Proteomes" id="UP000198307">
    <property type="component" value="Unassembled WGS sequence"/>
</dbReference>
<keyword evidence="9" id="KW-1185">Reference proteome</keyword>
<dbReference type="Gene3D" id="3.30.390.30">
    <property type="match status" value="1"/>
</dbReference>
<dbReference type="Pfam" id="PF14759">
    <property type="entry name" value="Reductase_C"/>
    <property type="match status" value="1"/>
</dbReference>
<dbReference type="InterPro" id="IPR036188">
    <property type="entry name" value="FAD/NAD-bd_sf"/>
</dbReference>
<dbReference type="InterPro" id="IPR023753">
    <property type="entry name" value="FAD/NAD-binding_dom"/>
</dbReference>
<evidence type="ECO:0000259" key="6">
    <source>
        <dbReference type="Pfam" id="PF07992"/>
    </source>
</evidence>
<evidence type="ECO:0000313" key="9">
    <source>
        <dbReference type="Proteomes" id="UP000198307"/>
    </source>
</evidence>
<dbReference type="PRINTS" id="PR00368">
    <property type="entry name" value="FADPNR"/>
</dbReference>
<evidence type="ECO:0000256" key="1">
    <source>
        <dbReference type="ARBA" id="ARBA00001974"/>
    </source>
</evidence>
<keyword evidence="8" id="KW-0223">Dioxygenase</keyword>
<keyword evidence="2" id="KW-0285">Flavoprotein</keyword>
<dbReference type="SUPFAM" id="SSF55424">
    <property type="entry name" value="FAD/NAD-linked reductases, dimerisation (C-terminal) domain"/>
    <property type="match status" value="1"/>
</dbReference>
<accession>A0A239PPS3</accession>
<dbReference type="Pfam" id="PF07992">
    <property type="entry name" value="Pyr_redox_2"/>
    <property type="match status" value="1"/>
</dbReference>
<dbReference type="AlphaFoldDB" id="A0A239PPS3"/>
<name>A0A239PPS3_9RHOB</name>
<proteinExistence type="predicted"/>
<feature type="domain" description="FAD/NAD(P)-binding" evidence="6">
    <location>
        <begin position="3"/>
        <end position="301"/>
    </location>
</feature>
<reference evidence="8 9" key="1">
    <citation type="submission" date="2017-07" db="EMBL/GenBank/DDBJ databases">
        <authorList>
            <person name="Sun Z.S."/>
            <person name="Albrecht U."/>
            <person name="Echele G."/>
            <person name="Lee C.C."/>
        </authorList>
    </citation>
    <scope>NUCLEOTIDE SEQUENCE [LARGE SCALE GENOMIC DNA]</scope>
    <source>
        <strain evidence="8 9">DSM 14827</strain>
    </source>
</reference>
<feature type="region of interest" description="Disordered" evidence="5">
    <location>
        <begin position="385"/>
        <end position="405"/>
    </location>
</feature>
<evidence type="ECO:0000256" key="3">
    <source>
        <dbReference type="ARBA" id="ARBA00022827"/>
    </source>
</evidence>
<feature type="domain" description="Reductase C-terminal" evidence="7">
    <location>
        <begin position="320"/>
        <end position="403"/>
    </location>
</feature>
<dbReference type="InterPro" id="IPR050446">
    <property type="entry name" value="FAD-oxidoreductase/Apoptosis"/>
</dbReference>
<evidence type="ECO:0000256" key="2">
    <source>
        <dbReference type="ARBA" id="ARBA00022630"/>
    </source>
</evidence>
<dbReference type="Gene3D" id="3.50.50.60">
    <property type="entry name" value="FAD/NAD(P)-binding domain"/>
    <property type="match status" value="2"/>
</dbReference>
<sequence length="405" mass="43474">MAKDIVVIGAGQAGFSVCAELRNLGHDGTITLIGEEPVPPYQRPPLSKAYLLGEMELERLLLRPRSFYEDQQITLRLGQPVLSIDRTARQVILSPEEALPYDQLVLATGARPVTLPAEIGGDLQHVLPMRSLADADRLAGLVEPGMTALVVGGGYIGLEAAAVLTKSGLSVTLVEAAGRILSRVASCATSDYFRDLHRTHGVDLRESVQLERLTGQNGAVSGAILSDGSTLQVDLVVIGIGIRPNQDLAAEAGLQIENGIKVDEYCRSSDPDILAVGDCASFPWNGTRIRLESVGNAIDQGRAAAATIMGQASPYQAKPWFWSDQYDSKLQIVGLSSGHDDVVRRPGDNGALSLWYYRGEELIAVDAMNDPRGYMVAKRLIESGQSPAKDAVANPQMPLKSLLQR</sequence>
<gene>
    <name evidence="8" type="ORF">SAMN05444959_102442</name>
</gene>
<dbReference type="GO" id="GO:0016651">
    <property type="term" value="F:oxidoreductase activity, acting on NAD(P)H"/>
    <property type="evidence" value="ECO:0007669"/>
    <property type="project" value="TreeGrafter"/>
</dbReference>
<evidence type="ECO:0000256" key="4">
    <source>
        <dbReference type="ARBA" id="ARBA00023002"/>
    </source>
</evidence>
<evidence type="ECO:0000256" key="5">
    <source>
        <dbReference type="SAM" id="MobiDB-lite"/>
    </source>
</evidence>
<dbReference type="SUPFAM" id="SSF51905">
    <property type="entry name" value="FAD/NAD(P)-binding domain"/>
    <property type="match status" value="2"/>
</dbReference>
<protein>
    <submittedName>
        <fullName evidence="8">3-phenylpropionate/trans-cinnamate dioxygenase ferredoxin reductase subunit</fullName>
    </submittedName>
</protein>
<dbReference type="RefSeq" id="WP_089343250.1">
    <property type="nucleotide sequence ID" value="NZ_CP067129.1"/>
</dbReference>
<dbReference type="PANTHER" id="PTHR43557">
    <property type="entry name" value="APOPTOSIS-INDUCING FACTOR 1"/>
    <property type="match status" value="1"/>
</dbReference>
<evidence type="ECO:0000313" key="8">
    <source>
        <dbReference type="EMBL" id="SNT71922.1"/>
    </source>
</evidence>
<dbReference type="EMBL" id="FZQB01000002">
    <property type="protein sequence ID" value="SNT71922.1"/>
    <property type="molecule type" value="Genomic_DNA"/>
</dbReference>
<keyword evidence="4" id="KW-0560">Oxidoreductase</keyword>
<dbReference type="InterPro" id="IPR016156">
    <property type="entry name" value="FAD/NAD-linked_Rdtase_dimer_sf"/>
</dbReference>
<comment type="cofactor">
    <cofactor evidence="1">
        <name>FAD</name>
        <dbReference type="ChEBI" id="CHEBI:57692"/>
    </cofactor>
</comment>
<keyword evidence="3" id="KW-0274">FAD</keyword>